<keyword evidence="7 10" id="KW-0274">FAD</keyword>
<dbReference type="InterPro" id="IPR016167">
    <property type="entry name" value="FAD-bd_PCMH_sub1"/>
</dbReference>
<organism evidence="12 13">
    <name type="scientific">Dekkera bruxellensis</name>
    <name type="common">Brettanomyces custersii</name>
    <dbReference type="NCBI Taxonomy" id="5007"/>
    <lineage>
        <taxon>Eukaryota</taxon>
        <taxon>Fungi</taxon>
        <taxon>Dikarya</taxon>
        <taxon>Ascomycota</taxon>
        <taxon>Saccharomycotina</taxon>
        <taxon>Pichiomycetes</taxon>
        <taxon>Pichiales</taxon>
        <taxon>Pichiaceae</taxon>
        <taxon>Brettanomyces</taxon>
    </lineage>
</organism>
<reference evidence="12" key="2">
    <citation type="journal article" name="BMC Genomics">
        <title>New genome assemblies reveal patterns of domestication and adaptation across Brettanomyces (Dekkera) species.</title>
        <authorList>
            <person name="Roach M.J."/>
            <person name="Borneman A.R."/>
        </authorList>
    </citation>
    <scope>NUCLEOTIDE SEQUENCE</scope>
    <source>
        <strain evidence="12">UCD 2041</strain>
    </source>
</reference>
<dbReference type="PIRSF" id="PIRSF000136">
    <property type="entry name" value="LGO_GLO"/>
    <property type="match status" value="1"/>
</dbReference>
<evidence type="ECO:0000259" key="11">
    <source>
        <dbReference type="PROSITE" id="PS51387"/>
    </source>
</evidence>
<dbReference type="UniPathway" id="UPA00771">
    <property type="reaction ID" value="UER00766"/>
</dbReference>
<dbReference type="InterPro" id="IPR030654">
    <property type="entry name" value="Sugar_lactone_oxidase"/>
</dbReference>
<dbReference type="Pfam" id="PF01565">
    <property type="entry name" value="FAD_binding_4"/>
    <property type="match status" value="1"/>
</dbReference>
<dbReference type="InterPro" id="IPR010031">
    <property type="entry name" value="FAD_lactone_oxidase-like"/>
</dbReference>
<comment type="catalytic activity">
    <reaction evidence="10">
        <text>D-arabinono-1,4-lactone + O2 = dehydro-D-arabinono-1,4-lactone + H2O2 + H(+)</text>
        <dbReference type="Rhea" id="RHEA:23756"/>
        <dbReference type="ChEBI" id="CHEBI:15378"/>
        <dbReference type="ChEBI" id="CHEBI:15379"/>
        <dbReference type="ChEBI" id="CHEBI:16240"/>
        <dbReference type="ChEBI" id="CHEBI:16292"/>
        <dbReference type="ChEBI" id="CHEBI:58277"/>
        <dbReference type="EC" id="1.1.3.37"/>
    </reaction>
</comment>
<evidence type="ECO:0000256" key="6">
    <source>
        <dbReference type="ARBA" id="ARBA00022630"/>
    </source>
</evidence>
<dbReference type="InterPro" id="IPR016166">
    <property type="entry name" value="FAD-bd_PCMH"/>
</dbReference>
<comment type="subcellular location">
    <subcellularLocation>
        <location evidence="10">Mitochondrion membrane</location>
    </subcellularLocation>
</comment>
<dbReference type="GO" id="GO:0071949">
    <property type="term" value="F:FAD binding"/>
    <property type="evidence" value="ECO:0007669"/>
    <property type="project" value="UniProtKB-UniRule"/>
</dbReference>
<dbReference type="GO" id="GO:0003885">
    <property type="term" value="F:D-arabinono-1,4-lactone oxidase activity"/>
    <property type="evidence" value="ECO:0007669"/>
    <property type="project" value="UniProtKB-UniRule"/>
</dbReference>
<protein>
    <recommendedName>
        <fullName evidence="5 10">D-arabinono-1,4-lactone oxidase</fullName>
        <shortName evidence="10">ALO</shortName>
        <ecNumber evidence="4 10">1.1.3.37</ecNumber>
    </recommendedName>
    <alternativeName>
        <fullName evidence="9 10">L-galactono-gamma-lactone oxidase</fullName>
    </alternativeName>
</protein>
<dbReference type="Pfam" id="PF04030">
    <property type="entry name" value="ALO"/>
    <property type="match status" value="1"/>
</dbReference>
<keyword evidence="6 10" id="KW-0285">Flavoprotein</keyword>
<dbReference type="EMBL" id="CP063134">
    <property type="protein sequence ID" value="QOU19875.1"/>
    <property type="molecule type" value="Genomic_DNA"/>
</dbReference>
<evidence type="ECO:0000256" key="10">
    <source>
        <dbReference type="RuleBase" id="RU367158"/>
    </source>
</evidence>
<accession>A0A871R6P4</accession>
<sequence length="553" mass="62590">MTELPTKVSKTVVPYKKHKTWARTFECRPQYYFQPETIDEVISIVNTARKSRRAVMTVGSGHSPSDLTMTGDWLVNLDKFNGVVAENPSADGKYTDLTVEAGMRLYELEALLAKKNLALQNLGSISEQSVAGVISTGTHGSSPYHGLISQQVVDITIVDGMGKLVKCSQKIKPGLFRAALLSLGKIGLISYVTVRAVPAFRIRSCQEVITYETLLDQFEKIWTSDEYVRVWWFPYTERCVLWRASKTLDAVSRPRKSWYGTTMGRLFYESLLWVSVHIFPRLTPYVERFVFARQYGTDETYGHGDVAVQDSVEGLNMDCLFSQYVDEWSAPLTNGPEIIRSLKKSIDQGRKTGDFFVHSPVEVRCSNTTCPNSAEPQDLTTRTPTSFGPVFGNQVRPYLDNAPRLKWAPQDKVTNGQLTLYINATMYRPFRSRAPIRKWFTVFEETLDAAGGKPHWAKNFIGSSDAKEAAETRAKAAGSRLRDDSMVGFKSKMDEWYGDDLRSFQRVRKEVDPYGVFLSGIPWVRRNGIVEEEEIQSVEKWRAEGDAKHEVQP</sequence>
<name>A0A871R6P4_DEKBR</name>
<dbReference type="PANTHER" id="PTHR43762:SF1">
    <property type="entry name" value="D-ARABINONO-1,4-LACTONE OXIDASE"/>
    <property type="match status" value="1"/>
</dbReference>
<evidence type="ECO:0000256" key="7">
    <source>
        <dbReference type="ARBA" id="ARBA00022827"/>
    </source>
</evidence>
<dbReference type="AlphaFoldDB" id="A0A871R6P4"/>
<dbReference type="Proteomes" id="UP000663131">
    <property type="component" value="Chromosome 6"/>
</dbReference>
<evidence type="ECO:0000256" key="9">
    <source>
        <dbReference type="ARBA" id="ARBA00033418"/>
    </source>
</evidence>
<evidence type="ECO:0000256" key="2">
    <source>
        <dbReference type="ARBA" id="ARBA00005083"/>
    </source>
</evidence>
<comment type="pathway">
    <text evidence="2 10">Cofactor biosynthesis; D-erythroascorbate biosynthesis; dehydro-D-arabinono-1,4-lactone from D-arabinose: step 2/2.</text>
</comment>
<evidence type="ECO:0000256" key="4">
    <source>
        <dbReference type="ARBA" id="ARBA00013136"/>
    </source>
</evidence>
<dbReference type="InterPro" id="IPR006093">
    <property type="entry name" value="Oxy_OxRdtase_FAD_BS"/>
</dbReference>
<keyword evidence="8 10" id="KW-0560">Oxidoreductase</keyword>
<dbReference type="PROSITE" id="PS00862">
    <property type="entry name" value="OX2_COVAL_FAD"/>
    <property type="match status" value="1"/>
</dbReference>
<dbReference type="InterPro" id="IPR016169">
    <property type="entry name" value="FAD-bd_PCMH_sub2"/>
</dbReference>
<dbReference type="Gene3D" id="3.30.70.2520">
    <property type="match status" value="1"/>
</dbReference>
<dbReference type="EC" id="1.1.3.37" evidence="4 10"/>
<dbReference type="NCBIfam" id="TIGR01678">
    <property type="entry name" value="FAD_lactone_ox"/>
    <property type="match status" value="1"/>
</dbReference>
<proteinExistence type="inferred from homology"/>
<dbReference type="PANTHER" id="PTHR43762">
    <property type="entry name" value="L-GULONOLACTONE OXIDASE"/>
    <property type="match status" value="1"/>
</dbReference>
<dbReference type="GeneID" id="64575953"/>
<comment type="cofactor">
    <cofactor evidence="1 10">
        <name>FAD</name>
        <dbReference type="ChEBI" id="CHEBI:57692"/>
    </cofactor>
</comment>
<keyword evidence="10" id="KW-0496">Mitochondrion</keyword>
<feature type="domain" description="FAD-binding PCMH-type" evidence="11">
    <location>
        <begin position="25"/>
        <end position="199"/>
    </location>
</feature>
<dbReference type="PROSITE" id="PS51387">
    <property type="entry name" value="FAD_PCMH"/>
    <property type="match status" value="1"/>
</dbReference>
<dbReference type="InterPro" id="IPR007173">
    <property type="entry name" value="ALO_C"/>
</dbReference>
<dbReference type="Gene3D" id="3.30.465.10">
    <property type="match status" value="1"/>
</dbReference>
<evidence type="ECO:0000256" key="1">
    <source>
        <dbReference type="ARBA" id="ARBA00001974"/>
    </source>
</evidence>
<evidence type="ECO:0000256" key="8">
    <source>
        <dbReference type="ARBA" id="ARBA00023002"/>
    </source>
</evidence>
<dbReference type="InterPro" id="IPR006094">
    <property type="entry name" value="Oxid_FAD_bind_N"/>
</dbReference>
<dbReference type="InterPro" id="IPR036318">
    <property type="entry name" value="FAD-bd_PCMH-like_sf"/>
</dbReference>
<dbReference type="SUPFAM" id="SSF56176">
    <property type="entry name" value="FAD-binding/transporter-associated domain-like"/>
    <property type="match status" value="1"/>
</dbReference>
<dbReference type="KEGG" id="bbrx:BRETT_004030"/>
<evidence type="ECO:0000256" key="5">
    <source>
        <dbReference type="ARBA" id="ARBA00016426"/>
    </source>
</evidence>
<gene>
    <name evidence="12" type="ORF">BRETT_004030</name>
</gene>
<evidence type="ECO:0000313" key="13">
    <source>
        <dbReference type="Proteomes" id="UP000663131"/>
    </source>
</evidence>
<dbReference type="GO" id="GO:0031966">
    <property type="term" value="C:mitochondrial membrane"/>
    <property type="evidence" value="ECO:0007669"/>
    <property type="project" value="UniProtKB-SubCell"/>
</dbReference>
<dbReference type="OrthoDB" id="610608at2759"/>
<dbReference type="RefSeq" id="XP_041136368.1">
    <property type="nucleotide sequence ID" value="XM_041282529.1"/>
</dbReference>
<dbReference type="Gene3D" id="3.30.43.10">
    <property type="entry name" value="Uridine Diphospho-n-acetylenolpyruvylglucosamine Reductase, domain 2"/>
    <property type="match status" value="1"/>
</dbReference>
<evidence type="ECO:0000256" key="3">
    <source>
        <dbReference type="ARBA" id="ARBA00005466"/>
    </source>
</evidence>
<reference evidence="12" key="1">
    <citation type="submission" date="2020-10" db="EMBL/GenBank/DDBJ databases">
        <authorList>
            <person name="Palmer J.M."/>
        </authorList>
    </citation>
    <scope>NUCLEOTIDE SEQUENCE</scope>
    <source>
        <strain evidence="12">UCD 2041</strain>
    </source>
</reference>
<comment type="similarity">
    <text evidence="3 10">Belongs to the oxygen-dependent FAD-linked oxidoreductase family.</text>
</comment>
<evidence type="ECO:0000313" key="12">
    <source>
        <dbReference type="EMBL" id="QOU19875.1"/>
    </source>
</evidence>